<keyword evidence="3" id="KW-0812">Transmembrane</keyword>
<sequence>MDRRPKKEPRKFRPASESDVAEAPPRSKRRTITPTEGGVTVQSLPPELLEEILSRVSVRDVIAFGATCSTFYQLSLSPSLWRRLCHHQAASGQLAAPPSTDWRRTAILKYSQGLQMHCLTGAGSWTSPWRSYRAATASLAVVPPSALGYIRLALTRDHVLVFDSRGTIFLLRNTLALSSHSPLVWRRAAGHSVLCQNAKDFAVDPRSNTSFSQFIYVLIGRGHAGSEPSPSMLQCDCVEVYQQDTGNRVFRMTFHTSMTFVQLRLTGSEVNRILLLLTDTGKVYKLSVNETQLNTSRSYTVQLVLKKISTFQPHVPVAQIHTSFSSILYLTGEGSAYVEAHSRGVYRHLFGTNQDYDPQDPHDAQTPLPLLLPYKVVKCSLGLSHLCLLDDCGRIFMQGINRFGQLGTGDKIDRGEPTQVVLNTLPVEVWCGLNHSLALLQKESGEKEVQGCGCGFGGRLPGCPKGSAVFIKLRISVRQHSCDFVTNIEFDIQWLSAMLAFCLVHTALVWYIQFCLWYIPFCVWCIPFCLWYVQLCVWYIQLCVWYIQLYVWFIQIYVWYFSQTFLTIVCVSLLLSISLSLSIPLFLSISTSISPSFSLSRSLSHPQVPRAARSLCASKDCLFLLCCHDIAEPPLFRGLPPLREDEESEVERDERRRLLWQLAKLRECEGLGRKVGLLRQAVQKNMSISPAHQDFLVQALNAIHPVSNELTDQS</sequence>
<dbReference type="Gene3D" id="2.130.10.30">
    <property type="entry name" value="Regulator of chromosome condensation 1/beta-lactamase-inhibitor protein II"/>
    <property type="match status" value="1"/>
</dbReference>
<dbReference type="AlphaFoldDB" id="A0AAY5L9E4"/>
<keyword evidence="3" id="KW-1133">Transmembrane helix</keyword>
<dbReference type="PROSITE" id="PS50181">
    <property type="entry name" value="FBOX"/>
    <property type="match status" value="1"/>
</dbReference>
<keyword evidence="3" id="KW-0472">Membrane</keyword>
<dbReference type="SUPFAM" id="SSF81383">
    <property type="entry name" value="F-box domain"/>
    <property type="match status" value="1"/>
</dbReference>
<feature type="transmembrane region" description="Helical" evidence="3">
    <location>
        <begin position="531"/>
        <end position="553"/>
    </location>
</feature>
<evidence type="ECO:0000313" key="5">
    <source>
        <dbReference type="Ensembl" id="ENSELUP00000097666.1"/>
    </source>
</evidence>
<accession>A0AAY5L9E4</accession>
<evidence type="ECO:0000256" key="3">
    <source>
        <dbReference type="SAM" id="Phobius"/>
    </source>
</evidence>
<feature type="repeat" description="RCC1" evidence="1">
    <location>
        <begin position="393"/>
        <end position="442"/>
    </location>
</feature>
<dbReference type="Pfam" id="PF12937">
    <property type="entry name" value="F-box-like"/>
    <property type="match status" value="1"/>
</dbReference>
<keyword evidence="6" id="KW-1185">Reference proteome</keyword>
<reference evidence="5" key="2">
    <citation type="submission" date="2025-08" db="UniProtKB">
        <authorList>
            <consortium name="Ensembl"/>
        </authorList>
    </citation>
    <scope>IDENTIFICATION</scope>
</reference>
<feature type="transmembrane region" description="Helical" evidence="3">
    <location>
        <begin position="565"/>
        <end position="587"/>
    </location>
</feature>
<dbReference type="Gene3D" id="1.20.1280.50">
    <property type="match status" value="1"/>
</dbReference>
<evidence type="ECO:0000256" key="1">
    <source>
        <dbReference type="PROSITE-ProRule" id="PRU00235"/>
    </source>
</evidence>
<dbReference type="Pfam" id="PF00415">
    <property type="entry name" value="RCC1"/>
    <property type="match status" value="1"/>
</dbReference>
<name>A0AAY5L9E4_ESOLU</name>
<dbReference type="SMART" id="SM00256">
    <property type="entry name" value="FBOX"/>
    <property type="match status" value="1"/>
</dbReference>
<dbReference type="InterPro" id="IPR000408">
    <property type="entry name" value="Reg_chr_condens"/>
</dbReference>
<dbReference type="Proteomes" id="UP000265140">
    <property type="component" value="Chromosome 24"/>
</dbReference>
<feature type="domain" description="F-box" evidence="4">
    <location>
        <begin position="38"/>
        <end position="84"/>
    </location>
</feature>
<evidence type="ECO:0000313" key="6">
    <source>
        <dbReference type="Proteomes" id="UP000265140"/>
    </source>
</evidence>
<reference evidence="5 6" key="1">
    <citation type="submission" date="2020-02" db="EMBL/GenBank/DDBJ databases">
        <title>Esox lucius (northern pike) genome, fEsoLuc1, primary haplotype.</title>
        <authorList>
            <person name="Myers G."/>
            <person name="Karagic N."/>
            <person name="Meyer A."/>
            <person name="Pippel M."/>
            <person name="Reichard M."/>
            <person name="Winkler S."/>
            <person name="Tracey A."/>
            <person name="Sims Y."/>
            <person name="Howe K."/>
            <person name="Rhie A."/>
            <person name="Formenti G."/>
            <person name="Durbin R."/>
            <person name="Fedrigo O."/>
            <person name="Jarvis E.D."/>
        </authorList>
    </citation>
    <scope>NUCLEOTIDE SEQUENCE [LARGE SCALE GENOMIC DNA]</scope>
</reference>
<dbReference type="InterPro" id="IPR001810">
    <property type="entry name" value="F-box_dom"/>
</dbReference>
<evidence type="ECO:0000256" key="2">
    <source>
        <dbReference type="SAM" id="MobiDB-lite"/>
    </source>
</evidence>
<dbReference type="PROSITE" id="PS50012">
    <property type="entry name" value="RCC1_3"/>
    <property type="match status" value="1"/>
</dbReference>
<feature type="region of interest" description="Disordered" evidence="2">
    <location>
        <begin position="1"/>
        <end position="39"/>
    </location>
</feature>
<dbReference type="SUPFAM" id="SSF50985">
    <property type="entry name" value="RCC1/BLIP-II"/>
    <property type="match status" value="1"/>
</dbReference>
<reference evidence="5" key="3">
    <citation type="submission" date="2025-09" db="UniProtKB">
        <authorList>
            <consortium name="Ensembl"/>
        </authorList>
    </citation>
    <scope>IDENTIFICATION</scope>
</reference>
<dbReference type="GeneTree" id="ENSGT00390000017455"/>
<proteinExistence type="predicted"/>
<feature type="compositionally biased region" description="Basic residues" evidence="2">
    <location>
        <begin position="1"/>
        <end position="13"/>
    </location>
</feature>
<dbReference type="PANTHER" id="PTHR47004:SF1">
    <property type="entry name" value="F-BOX ONLY PROTEIN 24"/>
    <property type="match status" value="1"/>
</dbReference>
<dbReference type="Ensembl" id="ENSELUT00000098902.1">
    <property type="protein sequence ID" value="ENSELUP00000097666.1"/>
    <property type="gene ID" value="ENSELUG00000000374.3"/>
</dbReference>
<evidence type="ECO:0000259" key="4">
    <source>
        <dbReference type="PROSITE" id="PS50181"/>
    </source>
</evidence>
<dbReference type="InterPro" id="IPR052866">
    <property type="entry name" value="F-box_protein_24"/>
</dbReference>
<organism evidence="5 6">
    <name type="scientific">Esox lucius</name>
    <name type="common">Northern pike</name>
    <dbReference type="NCBI Taxonomy" id="8010"/>
    <lineage>
        <taxon>Eukaryota</taxon>
        <taxon>Metazoa</taxon>
        <taxon>Chordata</taxon>
        <taxon>Craniata</taxon>
        <taxon>Vertebrata</taxon>
        <taxon>Euteleostomi</taxon>
        <taxon>Actinopterygii</taxon>
        <taxon>Neopterygii</taxon>
        <taxon>Teleostei</taxon>
        <taxon>Protacanthopterygii</taxon>
        <taxon>Esociformes</taxon>
        <taxon>Esocidae</taxon>
        <taxon>Esox</taxon>
    </lineage>
</organism>
<protein>
    <recommendedName>
        <fullName evidence="4">F-box domain-containing protein</fullName>
    </recommendedName>
</protein>
<dbReference type="PANTHER" id="PTHR47004">
    <property type="entry name" value="F-BOX ONLY PROTEIN 24"/>
    <property type="match status" value="1"/>
</dbReference>
<dbReference type="InterPro" id="IPR009091">
    <property type="entry name" value="RCC1/BLIP-II"/>
</dbReference>
<dbReference type="InterPro" id="IPR036047">
    <property type="entry name" value="F-box-like_dom_sf"/>
</dbReference>